<feature type="compositionally biased region" description="Basic residues" evidence="2">
    <location>
        <begin position="4208"/>
        <end position="4218"/>
    </location>
</feature>
<feature type="compositionally biased region" description="Polar residues" evidence="2">
    <location>
        <begin position="5713"/>
        <end position="5739"/>
    </location>
</feature>
<protein>
    <recommendedName>
        <fullName evidence="5">Involucrin repeat protein</fullName>
    </recommendedName>
</protein>
<organism evidence="3 4">
    <name type="scientific">Rhynchosporium agropyri</name>
    <dbReference type="NCBI Taxonomy" id="914238"/>
    <lineage>
        <taxon>Eukaryota</taxon>
        <taxon>Fungi</taxon>
        <taxon>Dikarya</taxon>
        <taxon>Ascomycota</taxon>
        <taxon>Pezizomycotina</taxon>
        <taxon>Leotiomycetes</taxon>
        <taxon>Helotiales</taxon>
        <taxon>Ploettnerulaceae</taxon>
        <taxon>Rhynchosporium</taxon>
    </lineage>
</organism>
<feature type="compositionally biased region" description="Basic and acidic residues" evidence="2">
    <location>
        <begin position="3247"/>
        <end position="3260"/>
    </location>
</feature>
<feature type="compositionally biased region" description="Basic and acidic residues" evidence="2">
    <location>
        <begin position="4064"/>
        <end position="4073"/>
    </location>
</feature>
<dbReference type="PANTHER" id="PTHR40641">
    <property type="entry name" value="INVOLUCRIN REPEAT PROTEIN (AFU_ORTHOLOGUE AFUA_2G08060)"/>
    <property type="match status" value="1"/>
</dbReference>
<feature type="compositionally biased region" description="Basic and acidic residues" evidence="2">
    <location>
        <begin position="5051"/>
        <end position="5063"/>
    </location>
</feature>
<feature type="region of interest" description="Disordered" evidence="2">
    <location>
        <begin position="1"/>
        <end position="177"/>
    </location>
</feature>
<feature type="compositionally biased region" description="Basic and acidic residues" evidence="2">
    <location>
        <begin position="1603"/>
        <end position="1629"/>
    </location>
</feature>
<dbReference type="InterPro" id="IPR053268">
    <property type="entry name" value="Woronin_anchor"/>
</dbReference>
<feature type="compositionally biased region" description="Basic residues" evidence="2">
    <location>
        <begin position="2451"/>
        <end position="2461"/>
    </location>
</feature>
<evidence type="ECO:0000313" key="4">
    <source>
        <dbReference type="Proteomes" id="UP000178912"/>
    </source>
</evidence>
<feature type="region of interest" description="Disordered" evidence="2">
    <location>
        <begin position="2643"/>
        <end position="2857"/>
    </location>
</feature>
<feature type="compositionally biased region" description="Polar residues" evidence="2">
    <location>
        <begin position="5936"/>
        <end position="5951"/>
    </location>
</feature>
<dbReference type="Proteomes" id="UP000178912">
    <property type="component" value="Unassembled WGS sequence"/>
</dbReference>
<feature type="compositionally biased region" description="Basic and acidic residues" evidence="2">
    <location>
        <begin position="718"/>
        <end position="737"/>
    </location>
</feature>
<feature type="compositionally biased region" description="Basic and acidic residues" evidence="2">
    <location>
        <begin position="2071"/>
        <end position="2085"/>
    </location>
</feature>
<feature type="compositionally biased region" description="Basic and acidic residues" evidence="2">
    <location>
        <begin position="19"/>
        <end position="32"/>
    </location>
</feature>
<evidence type="ECO:0000313" key="3">
    <source>
        <dbReference type="EMBL" id="CZS91521.1"/>
    </source>
</evidence>
<feature type="compositionally biased region" description="Polar residues" evidence="2">
    <location>
        <begin position="1986"/>
        <end position="2001"/>
    </location>
</feature>
<feature type="compositionally biased region" description="Polar residues" evidence="2">
    <location>
        <begin position="2369"/>
        <end position="2379"/>
    </location>
</feature>
<feature type="compositionally biased region" description="Basic and acidic residues" evidence="2">
    <location>
        <begin position="4046"/>
        <end position="4055"/>
    </location>
</feature>
<feature type="compositionally biased region" description="Polar residues" evidence="2">
    <location>
        <begin position="2991"/>
        <end position="3001"/>
    </location>
</feature>
<feature type="compositionally biased region" description="Polar residues" evidence="2">
    <location>
        <begin position="4613"/>
        <end position="4624"/>
    </location>
</feature>
<feature type="compositionally biased region" description="Low complexity" evidence="2">
    <location>
        <begin position="39"/>
        <end position="61"/>
    </location>
</feature>
<feature type="compositionally biased region" description="Basic residues" evidence="2">
    <location>
        <begin position="3573"/>
        <end position="3583"/>
    </location>
</feature>
<feature type="compositionally biased region" description="Basic and acidic residues" evidence="2">
    <location>
        <begin position="124"/>
        <end position="166"/>
    </location>
</feature>
<feature type="compositionally biased region" description="Basic residues" evidence="2">
    <location>
        <begin position="3804"/>
        <end position="3815"/>
    </location>
</feature>
<feature type="compositionally biased region" description="Basic and acidic residues" evidence="2">
    <location>
        <begin position="2521"/>
        <end position="2533"/>
    </location>
</feature>
<feature type="compositionally biased region" description="Basic and acidic residues" evidence="2">
    <location>
        <begin position="1679"/>
        <end position="1698"/>
    </location>
</feature>
<feature type="compositionally biased region" description="Basic and acidic residues" evidence="2">
    <location>
        <begin position="655"/>
        <end position="688"/>
    </location>
</feature>
<dbReference type="OrthoDB" id="5365701at2759"/>
<feature type="compositionally biased region" description="Low complexity" evidence="2">
    <location>
        <begin position="88"/>
        <end position="100"/>
    </location>
</feature>
<feature type="region of interest" description="Disordered" evidence="2">
    <location>
        <begin position="1653"/>
        <end position="1863"/>
    </location>
</feature>
<feature type="compositionally biased region" description="Polar residues" evidence="2">
    <location>
        <begin position="1755"/>
        <end position="1766"/>
    </location>
</feature>
<feature type="compositionally biased region" description="Basic and acidic residues" evidence="2">
    <location>
        <begin position="3426"/>
        <end position="3437"/>
    </location>
</feature>
<feature type="compositionally biased region" description="Polar residues" evidence="2">
    <location>
        <begin position="5460"/>
        <end position="5476"/>
    </location>
</feature>
<feature type="compositionally biased region" description="Basic and acidic residues" evidence="2">
    <location>
        <begin position="1738"/>
        <end position="1748"/>
    </location>
</feature>
<feature type="compositionally biased region" description="Basic and acidic residues" evidence="2">
    <location>
        <begin position="199"/>
        <end position="221"/>
    </location>
</feature>
<feature type="compositionally biased region" description="Basic residues" evidence="2">
    <location>
        <begin position="3177"/>
        <end position="3186"/>
    </location>
</feature>
<feature type="compositionally biased region" description="Low complexity" evidence="2">
    <location>
        <begin position="4179"/>
        <end position="4188"/>
    </location>
</feature>
<feature type="compositionally biased region" description="Polar residues" evidence="2">
    <location>
        <begin position="2915"/>
        <end position="2928"/>
    </location>
</feature>
<feature type="compositionally biased region" description="Basic and acidic residues" evidence="2">
    <location>
        <begin position="3193"/>
        <end position="3202"/>
    </location>
</feature>
<sequence length="6459" mass="713618">MASERRRRSPEGYSSSSKRPQDPRADYNELPRMRSTPQSYPYSSSASSSSSNSIIDISHSYPPKRSGIRTFFTTPSERKLRKRRSSRLMKNSNSSSSSVSSDRDLAYGHGYIKRPKLRRVRSRAGREIDRERHGDRYNERYNERQSDRYSDREGGKVRHNERERDSAGSSSSGVRGKIGTTAGILAVGAGLRAIAAEQNKRDLREARNGKKPELSNVRDHAGNFYVESRGIGPSKPSHGPDEDGWESASDSESSVDSRLAFGNDTSAGWSFFGRKKKHKPMSRKSSVVDPRLFGPENSLHGLVVQPVGFGNVAWTSTSDFGDQRETYQRDSYSTVRQQSFNSSTSQVPLQQIPPMPMSDVDRSEPPRYTSEPQQQSAPMRPDPVPIQIQHPKPFTPVSQSIYEPIYPSRSEPIIPTRSESGGILKSSKTPSSSGRGKSLAGAAVAGVAAAAVGSMISSARDDRKDRQREDEIEALERDRIRRRDSEKRESKDESRRDKRSSPPREDRKDKRREKPKDKDDTEERRREKKRDERRGETRDEKEDRREKRREERRVADKSDDRFDSRRTKSEAAVSTTSVDPFQYQIDNNSFTVPPIESSSGHKRTDSVPTVVTVERIPDFSRKRSSSIKSQPAAPKPESRREPSSSQREYSDQDDQEQRYRQASEPGRKNSEWHEREERYRGVERRDRVLHDAEASIHDAKRFTGPYDAAVITAVVAAEHHRETRADERRRERQKDANYDVYTSTQRDITPARDPIQEEADRAYREIVMARKIASQVIRSRSPSPDPSVVHKYDRKNQKEEIVRIVTPPGMEEHKGKGPYDAPNADFRLDYVLEHPKDLQSFSIPSFGRNRSISEPIRDPDASEPRPLLNLVRPTPTPSPMPEKQIARSEPGRKNKSKSRDTPKRSFSSDIVIGPKGNIIASPTASNVSKGVTWGENDIKHYEVESPSEHRYEFLSKTDVKSRDSTASSATPKGDKGWGAVAAGIIGAGVGATAANEISKSSKSQEDAKPVPYEYRGIVVEPEKSPGREDYRGVVVEPESPPRKERQRSPPSPGPKPTMPQIPYSTHMPGSFDDDLDFTATVAAGLQDTGFDPNIVIDDPTFRRRDSPPGSNDNRLYQAPYAETVTDLGTSPSEISRTRGTEGFFIGEVGSASKHWPGVSPTENDESYSKLSKKDQKKRDKAAKRQSAESTPIDEPSVTREAEAEPESYFEAPLSKKEQKKRDKAARRQSSQADDITPFSEPSVAADSVQEPESYFETPKKSKKSKGSSTYDDSVVESPRERTVSVPVDAFDDLQNGEDEWAETPKKSKKKSKRDSDRYESPPRAAPVETASELARSNSKKSKRESERYESPARSAPSSEISSSGKKSKDKSSRRSGQFDYEATEVPLPPSGTTSEISSVSKKSKDKSSRKGEQSEYDPTEVSLPPSTPSETSRDGEFEDLRGTRRSSTRDSGIFNSEDRGDSRSVVSTSTSRNDDQESRKKKKARSSTADFDDTRSVASAPAGDDYEDKKGRKNKKSGGIFSGLFGSKSEVGARDESPKRSKDDFEDVKKKSKKSKRSSVPDASSVYGSIGADSVNDLSRSVSNGHSNGNGNGSYADDNEDDNGARSDGEKRKKTRSRSESTSSKKDSFLGKAGTLGAGAGIAGVTVAAIAAHRHQQPKAKNNNTNTATTRTVGAGADHLLERDEVLDSEITERHFRPSIDPQYGDLLPLPPSDPASPNVEPLDNLPNLPDSRPNTPESDRLARERVRNVRKSVQETPMKSPSHSQVPLKFKMGGNRSTPSSPAVGRSSPLPSPANPSQESLGFPTRRKSRPSSWDNSKEFKPLYLVESTRRGSNAQLHADDEPLPELPPSQSTSRSSSQLDDIDKTALGITYRGFDPLSIDTTLASAPISDDMLGSGQSTPRANIHRGFEDIENPAKQEQLSEIVTQLARSSGPRLEKSPASLGGKAAEIAVAAGLVSTLGYFASTSIHPKTNESWFDDLPSAKTQQVSGELPTTGQSSPVDKHRSFPVDPVTKDRSSYLLRSSPISKTSEDSEVDDNMPGSPSSRDISSTDRDALHSIQEGELGSAEASELKHDVDDDREKALETLSSSNNVVNQQPSPELEDPIDQFSLKKSQKDRKKDKNGKGTSSSEMQDDPSLPEPDASQTSNTFPPIESESVESFSKSKKDKKNKRKNVMSWDDIEVSVPQADEPPFQVKEDEPDSDTFFDAEQESFEPAVVEDTPAQQDEFSAPKSKKGKKDKKVKSKMPWEPESSESQPQLTKESLPASLETFTDALALRENEEADLGEPAQVDDFSASKSKKGKKDKKGKSKMSWEPEAIETQPAALQTFSDAPTSREIAQEDLETSVQPVGDSLLVDEQVSKAIDVSSEGTQTSTNEPTADAAFDEFPSSKKKSKKDKRKSAATSDWDERGIGKAQLQDEQQMPDPSFENVQTLGKDDLTDVPCSSASKKDKKKDKKKGKVSLWEVEDTETSQNPSKETPHIDDSAQIDDFSTPKSTGKKNKESKAAAWEPEPELLGASELREPAFESRDLPDDVSVPFEDPQPIDDFPSMSKKDKKKKQKGKASSTWDAEDDSALQPSTFPGSGFKVDAQEIPTPVEEPFAEFPSAKKKDRKKDKKKNQALSAWEPELDNAVVQLASVPKEDTLSTVIDASEKEPEAVTDETNRDKTRDMEQPLSTLANPSLPELQGEQNNFSQPRTDEAVPETKSLDEQPETRDLVSTNDEFGFTESKKSKKKKGKATMSWADEVESSIPECLPQTSMEPGKSPISGTPPVGDLESGFTSKKDKKKKKKSSSAWDPDHEAVSPTSPVAVEEPVFTTPSSKKDKKKGRKLQQWDEPEISSNQHPTVETDRNAEPEIIDEITALATEKSVSGDTSNALYTEEILPARETPFSRPTPLGGPGGWPITPATPLTGGKQSSGEIPNSNSKGYFPAAAAAVSAAIFGSKASRVDSSSRSKEAPMEEQNPSSFDVDQGPSLETESRPSPDGLTAGYSNTQLSLARQLQEEFGKKSSKKDKKKRQSLPSTPARLPSRTRNLDDDDDAKLRARSLSNGPAGGRSATSPNTSQRDNVYGEDQLEIPRQVKADFESGSRKSRDKKSKKGRPFQDDDDLLNEDLGNTQASSSTSMDLQEPEVDPVLDEKVSANNDSEVMTPDGLAAGYKEEQLSLARQMQAEFAKKASKKSKKRGNTSPPPAEREFAHDDFGDQTQFPGSGSTQSDDAQAQSQSNFEENLPMRDGLAAGYSPEQVENARRLKEEFEPVPKKKGPDKKEKKHGSLLRSNTEDDFSSDQISGDLDTQHNFDNSQPSGTVDEIDDFATIGKKSKNKKDKKGKQGSRLPSTSDHDSPTETSFEKQTLSQADDLPRSVTGEELSAEPESMELEVNDFSSIGKWDKKSRKSKKQENSLYGATGDDTFDLADTSKHVIVSHDASEETSSKPEPIDPTADPEDDFAFSTKKSKKEKKKRQSSVAIEDFPDQQMADTRALPSEDLTIDDTTAATSAIPIDEVGADDFGFSSKKKDKKKKRGSLLRNESFNANIDEQSDDHESLPTRDSQIESMPSPVDAEPQDDFDFSSKQSKKDKKKRGSLLRNQSFSAAAEVQPEEPESAPTPESQIDTISSPLGEDQQDDFEFSSKKSKKDKKKRGSLPQTGLIDAVTEQRSDDHDSAPSLETPVEAISSPVDEGTQKASEFSSNESKKDKKKRGSLLRNESFSVSAKEGSEDQKHVIDSQTVVVPSPEVEEIQDDFEYSSKKSKKDKKKRGSLPQTEPFSTTTEQQPEDQQHVSESDVEAITPPVIEELQEDFEYSSKRSKKDKKKRGSLLRNEFFNANAESQNEESVIKTPPFEEKMTSLDEPTPQSLMEKVESSQFSSPSNERREPELEETIVPSESQTASVEIIDSSSELPLGHSASRKADQNPEDVFDEFTFTKKSKKKDKKQGSKSVEPLSELKKYDEPSMPVDPSLEDPVPGGHEEKDLDVFASPIADQPDDHWGDFSTKKSKKKKSRKESSKLDSEETSIPSEPTLEPSKDAALTPLPLDQSLENSVVPQLPLKRDLDRESELLAPAHRPASSEEPKDEWSSFSVKKNKNGKDKKKQKYSSSADNEDASGTVTPVDTVTDLDQSDSVAPETIENEQSAFLSSKDPLITKTISEEPPDEWGSFSTKKSKKGKKDKKSGSSTPTEPLIAAAAIASSIHEPSTQEVDPEDDWGNSSSKKSKKLGKSKKSGLSTPIEEALRSDSVQPSLESVEEPILPAETIQDIPEQVAEKSKEISEIRSANIEEPTVADPFDEWGSVPAKKSKEKKKKKTNSGFSIALEETSLPIPEQLAEDHFGQSSTFKALGQDTSWADRKIIDVPIATEEQGDEWDDFSSKKSEKKDKKQKNSGLPTPSEELPSSEKNLPELERTASTIENVADVSVPVETYLDTKDVKEDQDDEWASFSTKPSKKDRKKQKSTFSTPKEADSDPKPEEQILETNQSSEIKPTDEALQSDLPVDIDITQVDEDQADEWGASFVKPSKKSKKDKSKRSSGIVTPIEQAEPIAERDFLESDQPSTLPVLDNESAEPIKQPAAIEMEGVIENSDDVWGSVPVKQSKGKGKKNRKSSFSTPIEEPLPLDKSRATSADPVQQYVSPSDKPEDHSSGPVVDVIDEQDEWNFSAPKSKKDKKKSRKSGTSTPTVETLPLSGTEASAEQAQNIDAVLDNSRELNQDMTEDTLNEPADEWAKPSKKSKDNKKEKAERSPSVARTGSSLPSLAPPETAEHLEVVLTDTPPGAHDTTKDLVDDYQADDWGTSSKKKKKDKTKSGLLTPVEEPSLPINQISSNPVQQSRASIDEPELPSQETKEAENQDDDEWSSLPTKKGKKDKKNKKQKSGVSSIAGQNLGSLPEQDQPDLAEPSTAPAHTTPIVEELSGRNLKPDPVATEEPIDEWGSLSKKKSKKDKKRKSGLSTPVEDGQAFAEKYSPSKDTVERPDIVASEAFDKDQPAPHETETGQIPHVPQETGTETQDQLPEDDEFTFTSKPLKISKKDKKRKSGISTPIEETPSQDVSESLSEVIPTAKTKESQEDIKGSEEPQPQSFAKDEDLQIRQPSDGDFNLSPTKAKAKQNRKEAQADTDSGPSTPAQPRLFTSLEHEELPSIPGQARGTSPVLFETNSEEQDLFTSDLSRKLSKKDKKKRKSVVDVASESKDSVPAPLDEIEEAKVVRDVPIIEEIAKDQSLSHIAPTVDSTPVDDFIRPSKKGKKGTKRNSISSVSTPVAESFPSTGSRDLNDSPKAESSKLPAIIASGAAIAGAALLDISETSTPTKKLSKKDKKKKSIDRRAPREEDIFDDPALWEGVDPKIHEEEKEIDDDSDGFWSPPQHEEQPAAISELVREEPTNDRSLATSSREAIRPSSSTFITQPELHLSNDHSPAPEVYPSSSQEYSDQRDHSDLHRESSDPAEEFIVSSSKKKDKRKKNSASNTWDFEASQDNDLAQPVAQSSALDSPTVFGASTGRGGSIDQSQISQEQVFTPRRDLFDQQHSNREVSTPESPRNLQIERPHSRSFYSRLSDLPIVHEESSTQVETNDYHGRDVDANRDSGFVTGSPNPMQGGFADNHEHIRDSGVHLREFSPADKTRAPVKHSDDALERLSWPSVDEDSETVNLGKSQRTKDSNYHEKHHIKEQPSSGSHDSKRPKGETATNFYQAQRCTPTKDHHEETTSRDLLPSQRGKDDQRTDLHRTSTVHGSRNIEGQSLVKQRMQQFQQSEPADLPRTPKPKISSSWSSERIISQVSEFGGYPESTSSRSLETSKGESRKNDYHSEVPPSQSEETHKEVKQSSTPAKSDRLKEAKYPELTSSPRPKAERSKGFSDMEAGAVIAGATLGSAAARKHSQEQRPGSAQSQRSTSNSNINRLRTPDINRPDSSTSNRSGTPPLRRSDRKSGDLRSLSQRSKLDLAKEAELATSANPTSAVNTANPTANEGRARAKDMADVYDGFGEGRMGSPRSPTRPHSMRRRQSMQVLDLEQKLEQLAAENRMLAEAKAQADYALQFGQNAPSALVEKDAEIDSLKRTLEWLQNEVTRLSEVNTGLTSANMTIARQHGDQYGVLESQHTQTARELQEAREAHENLTAGMDSIIKNEVQNAISNKDREIAQLRAELDAAKEQIRDMQRQILASKANDLEFLTVRDEDYFDNACQQLCQHVQQWVLRFSKFSDMRACRLTSEINNDKTIDRLDNAILDGSDVDNYLADRVKRRDVFMSMTMTMVWEFIFTRYLFGMDREQRQKLKSLEKTLSEVGPASAVHQWRATTLTLLAKREAFQSQREQDTRAVVHAVLETLSEILPPPSHLEAQIEEQLTRVMKAAVDLSVEMRCQRAEYMMLPPLQPEYDANGDLASKVSFNAALMNERSGDTVSNEELESQKAVVRIVLFPLVVKKGDDSGEGDEEIVVCPAQVLVAKPKKTVRLLAPESNTSKISMQSSMPAGDSVI</sequence>
<feature type="compositionally biased region" description="Polar residues" evidence="2">
    <location>
        <begin position="3116"/>
        <end position="3127"/>
    </location>
</feature>
<feature type="compositionally biased region" description="Polar residues" evidence="2">
    <location>
        <begin position="3296"/>
        <end position="3306"/>
    </location>
</feature>
<feature type="region of interest" description="Disordered" evidence="2">
    <location>
        <begin position="839"/>
        <end position="978"/>
    </location>
</feature>
<dbReference type="PANTHER" id="PTHR40641:SF2">
    <property type="entry name" value="INVOLUCRIN REPEAT PROTEIN"/>
    <property type="match status" value="1"/>
</dbReference>
<evidence type="ECO:0008006" key="5">
    <source>
        <dbReference type="Google" id="ProtNLM"/>
    </source>
</evidence>
<feature type="compositionally biased region" description="Basic and acidic residues" evidence="2">
    <location>
        <begin position="4954"/>
        <end position="4982"/>
    </location>
</feature>
<feature type="compositionally biased region" description="Basic and acidic residues" evidence="2">
    <location>
        <begin position="5504"/>
        <end position="5516"/>
    </location>
</feature>
<feature type="compositionally biased region" description="Basic and acidic residues" evidence="2">
    <location>
        <begin position="4362"/>
        <end position="4371"/>
    </location>
</feature>
<feature type="compositionally biased region" description="Basic and acidic residues" evidence="2">
    <location>
        <begin position="2948"/>
        <end position="2960"/>
    </location>
</feature>
<feature type="compositionally biased region" description="Basic residues" evidence="2">
    <location>
        <begin position="2608"/>
        <end position="2620"/>
    </location>
</feature>
<proteinExistence type="predicted"/>
<feature type="compositionally biased region" description="Acidic residues" evidence="2">
    <location>
        <begin position="2199"/>
        <end position="2213"/>
    </location>
</feature>
<feature type="region of interest" description="Disordered" evidence="2">
    <location>
        <begin position="4279"/>
        <end position="4305"/>
    </location>
</feature>
<feature type="compositionally biased region" description="Low complexity" evidence="2">
    <location>
        <begin position="1851"/>
        <end position="1860"/>
    </location>
</feature>
<feature type="compositionally biased region" description="Polar residues" evidence="2">
    <location>
        <begin position="2325"/>
        <end position="2334"/>
    </location>
</feature>
<evidence type="ECO:0000256" key="1">
    <source>
        <dbReference type="SAM" id="Coils"/>
    </source>
</evidence>
<feature type="compositionally biased region" description="Polar residues" evidence="2">
    <location>
        <begin position="5105"/>
        <end position="5114"/>
    </location>
</feature>
<feature type="compositionally biased region" description="Basic residues" evidence="2">
    <location>
        <begin position="4291"/>
        <end position="4301"/>
    </location>
</feature>
<feature type="compositionally biased region" description="Basic and acidic residues" evidence="2">
    <location>
        <begin position="3714"/>
        <end position="3723"/>
    </location>
</feature>
<feature type="compositionally biased region" description="Basic and acidic residues" evidence="2">
    <location>
        <begin position="884"/>
        <end position="903"/>
    </location>
</feature>
<feature type="compositionally biased region" description="Polar residues" evidence="2">
    <location>
        <begin position="3058"/>
        <end position="3068"/>
    </location>
</feature>
<feature type="compositionally biased region" description="Polar residues" evidence="2">
    <location>
        <begin position="4679"/>
        <end position="4688"/>
    </location>
</feature>
<feature type="compositionally biased region" description="Low complexity" evidence="2">
    <location>
        <begin position="3490"/>
        <end position="3512"/>
    </location>
</feature>
<feature type="compositionally biased region" description="Basic residues" evidence="2">
    <location>
        <begin position="3093"/>
        <end position="3102"/>
    </location>
</feature>
<feature type="compositionally biased region" description="Basic residues" evidence="2">
    <location>
        <begin position="5298"/>
        <end position="5309"/>
    </location>
</feature>
<feature type="compositionally biased region" description="Basic residues" evidence="2">
    <location>
        <begin position="3631"/>
        <end position="3641"/>
    </location>
</feature>
<feature type="coiled-coil region" evidence="1">
    <location>
        <begin position="6110"/>
        <end position="6151"/>
    </location>
</feature>
<feature type="compositionally biased region" description="Low complexity" evidence="2">
    <location>
        <begin position="246"/>
        <end position="257"/>
    </location>
</feature>
<feature type="compositionally biased region" description="Polar residues" evidence="2">
    <location>
        <begin position="5034"/>
        <end position="5043"/>
    </location>
</feature>
<feature type="compositionally biased region" description="Polar residues" evidence="2">
    <location>
        <begin position="5491"/>
        <end position="5501"/>
    </location>
</feature>
<keyword evidence="4" id="KW-1185">Reference proteome</keyword>
<feature type="region of interest" description="Disordered" evidence="2">
    <location>
        <begin position="994"/>
        <end position="1074"/>
    </location>
</feature>
<evidence type="ECO:0000256" key="2">
    <source>
        <dbReference type="SAM" id="MobiDB-lite"/>
    </source>
</evidence>
<feature type="compositionally biased region" description="Polar residues" evidence="2">
    <location>
        <begin position="572"/>
        <end position="591"/>
    </location>
</feature>
<reference evidence="4" key="1">
    <citation type="submission" date="2016-03" db="EMBL/GenBank/DDBJ databases">
        <authorList>
            <person name="Guldener U."/>
        </authorList>
    </citation>
    <scope>NUCLEOTIDE SEQUENCE [LARGE SCALE GENOMIC DNA]</scope>
    <source>
        <strain evidence="4">04CH-RAC-A.6.1</strain>
    </source>
</reference>
<feature type="compositionally biased region" description="Basic residues" evidence="2">
    <location>
        <begin position="5440"/>
        <end position="5449"/>
    </location>
</feature>
<feature type="compositionally biased region" description="Basic residues" evidence="2">
    <location>
        <begin position="2164"/>
        <end position="2175"/>
    </location>
</feature>
<feature type="compositionally biased region" description="Polar residues" evidence="2">
    <location>
        <begin position="5671"/>
        <end position="5682"/>
    </location>
</feature>
<feature type="compositionally biased region" description="Basic and acidic residues" evidence="2">
    <location>
        <begin position="5259"/>
        <end position="5268"/>
    </location>
</feature>
<feature type="compositionally biased region" description="Polar residues" evidence="2">
    <location>
        <begin position="4808"/>
        <end position="4822"/>
    </location>
</feature>
<feature type="region of interest" description="Disordered" evidence="2">
    <location>
        <begin position="5205"/>
        <end position="5268"/>
    </location>
</feature>
<feature type="compositionally biased region" description="Basic residues" evidence="2">
    <location>
        <begin position="4158"/>
        <end position="4167"/>
    </location>
</feature>
<feature type="region of interest" description="Disordered" evidence="2">
    <location>
        <begin position="5287"/>
        <end position="5535"/>
    </location>
</feature>
<feature type="compositionally biased region" description="Basic and acidic residues" evidence="2">
    <location>
        <begin position="5833"/>
        <end position="5842"/>
    </location>
</feature>
<feature type="compositionally biased region" description="Basic and acidic residues" evidence="2">
    <location>
        <begin position="2707"/>
        <end position="2717"/>
    </location>
</feature>
<feature type="compositionally biased region" description="Low complexity" evidence="2">
    <location>
        <begin position="4104"/>
        <end position="4114"/>
    </location>
</feature>
<feature type="compositionally biased region" description="Basic residues" evidence="2">
    <location>
        <begin position="3453"/>
        <end position="3463"/>
    </location>
</feature>
<feature type="compositionally biased region" description="Polar residues" evidence="2">
    <location>
        <begin position="3345"/>
        <end position="3356"/>
    </location>
</feature>
<dbReference type="EMBL" id="FJUX01000008">
    <property type="protein sequence ID" value="CZS91521.1"/>
    <property type="molecule type" value="Genomic_DNA"/>
</dbReference>
<feature type="region of interest" description="Disordered" evidence="2">
    <location>
        <begin position="336"/>
        <end position="688"/>
    </location>
</feature>
<feature type="compositionally biased region" description="Polar residues" evidence="2">
    <location>
        <begin position="839"/>
        <end position="852"/>
    </location>
</feature>
<feature type="region of interest" description="Disordered" evidence="2">
    <location>
        <begin position="2945"/>
        <end position="4263"/>
    </location>
</feature>
<feature type="compositionally biased region" description="Basic and acidic residues" evidence="2">
    <location>
        <begin position="5780"/>
        <end position="5793"/>
    </location>
</feature>
<feature type="compositionally biased region" description="Acidic residues" evidence="2">
    <location>
        <begin position="3369"/>
        <end position="3380"/>
    </location>
</feature>
<feature type="compositionally biased region" description="Basic residues" evidence="2">
    <location>
        <begin position="3261"/>
        <end position="3274"/>
    </location>
</feature>
<feature type="compositionally biased region" description="Polar residues" evidence="2">
    <location>
        <begin position="3759"/>
        <end position="3771"/>
    </location>
</feature>
<feature type="compositionally biased region" description="Polar residues" evidence="2">
    <location>
        <begin position="5894"/>
        <end position="5903"/>
    </location>
</feature>
<feature type="compositionally biased region" description="Polar residues" evidence="2">
    <location>
        <begin position="5371"/>
        <end position="5391"/>
    </location>
</feature>
<feature type="compositionally biased region" description="Acidic residues" evidence="2">
    <location>
        <begin position="4703"/>
        <end position="4713"/>
    </location>
</feature>
<feature type="region of interest" description="Disordered" evidence="2">
    <location>
        <begin position="1087"/>
        <end position="1637"/>
    </location>
</feature>
<feature type="compositionally biased region" description="Basic and acidic residues" evidence="2">
    <location>
        <begin position="5558"/>
        <end position="5569"/>
    </location>
</feature>
<feature type="compositionally biased region" description="Basic and acidic residues" evidence="2">
    <location>
        <begin position="936"/>
        <end position="963"/>
    </location>
</feature>
<feature type="compositionally biased region" description="Low complexity" evidence="2">
    <location>
        <begin position="440"/>
        <end position="453"/>
    </location>
</feature>
<feature type="compositionally biased region" description="Polar residues" evidence="2">
    <location>
        <begin position="4864"/>
        <end position="4875"/>
    </location>
</feature>
<feature type="compositionally biased region" description="Basic and acidic residues" evidence="2">
    <location>
        <begin position="5641"/>
        <end position="5655"/>
    </location>
</feature>
<feature type="compositionally biased region" description="Basic and acidic residues" evidence="2">
    <location>
        <begin position="5683"/>
        <end position="5693"/>
    </location>
</feature>
<feature type="region of interest" description="Disordered" evidence="2">
    <location>
        <begin position="4348"/>
        <end position="5182"/>
    </location>
</feature>
<feature type="compositionally biased region" description="Basic and acidic residues" evidence="2">
    <location>
        <begin position="5416"/>
        <end position="5429"/>
    </location>
</feature>
<feature type="compositionally biased region" description="Basic residues" evidence="2">
    <location>
        <begin position="111"/>
        <end position="123"/>
    </location>
</feature>
<feature type="region of interest" description="Disordered" evidence="2">
    <location>
        <begin position="718"/>
        <end position="755"/>
    </location>
</feature>
<feature type="compositionally biased region" description="Basic and acidic residues" evidence="2">
    <location>
        <begin position="4453"/>
        <end position="4463"/>
    </location>
</feature>
<feature type="compositionally biased region" description="Basic residues" evidence="2">
    <location>
        <begin position="3319"/>
        <end position="3331"/>
    </location>
</feature>
<feature type="compositionally biased region" description="Low complexity" evidence="2">
    <location>
        <begin position="5751"/>
        <end position="5765"/>
    </location>
</feature>
<feature type="compositionally biased region" description="Basic and acidic residues" evidence="2">
    <location>
        <begin position="3982"/>
        <end position="3991"/>
    </location>
</feature>
<feature type="compositionally biased region" description="Basic residues" evidence="2">
    <location>
        <begin position="2233"/>
        <end position="2245"/>
    </location>
</feature>
<feature type="compositionally biased region" description="Basic residues" evidence="2">
    <location>
        <begin position="4079"/>
        <end position="4091"/>
    </location>
</feature>
<feature type="compositionally biased region" description="Basic and acidic residues" evidence="2">
    <location>
        <begin position="5924"/>
        <end position="5933"/>
    </location>
</feature>
<feature type="compositionally biased region" description="Polar residues" evidence="2">
    <location>
        <begin position="5517"/>
        <end position="5526"/>
    </location>
</feature>
<feature type="compositionally biased region" description="Basic residues" evidence="2">
    <location>
        <begin position="4437"/>
        <end position="4446"/>
    </location>
</feature>
<feature type="region of interest" description="Disordered" evidence="2">
    <location>
        <begin position="199"/>
        <end position="259"/>
    </location>
</feature>
<name>A0A1E1K0I7_9HELO</name>
<feature type="compositionally biased region" description="Basic and acidic residues" evidence="2">
    <location>
        <begin position="1531"/>
        <end position="1549"/>
    </location>
</feature>
<keyword evidence="1" id="KW-0175">Coiled coil</keyword>
<feature type="compositionally biased region" description="Polar residues" evidence="2">
    <location>
        <begin position="920"/>
        <end position="929"/>
    </location>
</feature>
<feature type="compositionally biased region" description="Low complexity" evidence="2">
    <location>
        <begin position="1659"/>
        <end position="1670"/>
    </location>
</feature>
<feature type="compositionally biased region" description="Low complexity" evidence="2">
    <location>
        <begin position="2089"/>
        <end position="2101"/>
    </location>
</feature>
<feature type="compositionally biased region" description="Basic and acidic residues" evidence="2">
    <location>
        <begin position="3080"/>
        <end position="3092"/>
    </location>
</feature>
<feature type="compositionally biased region" description="Basic and acidic residues" evidence="2">
    <location>
        <begin position="4714"/>
        <end position="4732"/>
    </location>
</feature>
<feature type="compositionally biased region" description="Low complexity" evidence="2">
    <location>
        <begin position="5287"/>
        <end position="5297"/>
    </location>
</feature>
<feature type="compositionally biased region" description="Basic and acidic residues" evidence="2">
    <location>
        <begin position="2652"/>
        <end position="2673"/>
    </location>
</feature>
<feature type="compositionally biased region" description="Low complexity" evidence="2">
    <location>
        <begin position="3213"/>
        <end position="3225"/>
    </location>
</feature>
<feature type="compositionally biased region" description="Basic residues" evidence="2">
    <location>
        <begin position="4851"/>
        <end position="4863"/>
    </location>
</feature>
<feature type="compositionally biased region" description="Pro residues" evidence="2">
    <location>
        <begin position="1049"/>
        <end position="1059"/>
    </location>
</feature>
<feature type="compositionally biased region" description="Low complexity" evidence="2">
    <location>
        <begin position="1351"/>
        <end position="1364"/>
    </location>
</feature>
<feature type="compositionally biased region" description="Basic and acidic residues" evidence="2">
    <location>
        <begin position="5815"/>
        <end position="5824"/>
    </location>
</feature>
<feature type="compositionally biased region" description="Basic and acidic residues" evidence="2">
    <location>
        <begin position="5701"/>
        <end position="5712"/>
    </location>
</feature>
<feature type="compositionally biased region" description="Basic and acidic residues" evidence="2">
    <location>
        <begin position="1020"/>
        <end position="1031"/>
    </location>
</feature>
<feature type="compositionally biased region" description="Basic residues" evidence="2">
    <location>
        <begin position="5228"/>
        <end position="5237"/>
    </location>
</feature>
<accession>A0A1E1K0I7</accession>
<feature type="compositionally biased region" description="Basic residues" evidence="2">
    <location>
        <begin position="3513"/>
        <end position="3524"/>
    </location>
</feature>
<feature type="region of interest" description="Disordered" evidence="2">
    <location>
        <begin position="5548"/>
        <end position="5987"/>
    </location>
</feature>
<feature type="region of interest" description="Disordered" evidence="2">
    <location>
        <begin position="2886"/>
        <end position="2929"/>
    </location>
</feature>
<feature type="compositionally biased region" description="Basic residues" evidence="2">
    <location>
        <begin position="4509"/>
        <end position="4520"/>
    </location>
</feature>
<feature type="compositionally biased region" description="Acidic residues" evidence="2">
    <location>
        <begin position="3734"/>
        <end position="3743"/>
    </location>
</feature>
<feature type="compositionally biased region" description="Basic and acidic residues" evidence="2">
    <location>
        <begin position="1431"/>
        <end position="1442"/>
    </location>
</feature>
<feature type="compositionally biased region" description="Basic and acidic residues" evidence="2">
    <location>
        <begin position="3653"/>
        <end position="3662"/>
    </location>
</feature>
<feature type="compositionally biased region" description="Basic residues" evidence="2">
    <location>
        <begin position="5159"/>
        <end position="5169"/>
    </location>
</feature>
<feature type="region of interest" description="Disordered" evidence="2">
    <location>
        <begin position="775"/>
        <end position="795"/>
    </location>
</feature>
<feature type="compositionally biased region" description="Acidic residues" evidence="2">
    <location>
        <begin position="1289"/>
        <end position="1301"/>
    </location>
</feature>
<feature type="compositionally biased region" description="Basic residues" evidence="2">
    <location>
        <begin position="3010"/>
        <end position="3020"/>
    </location>
</feature>
<feature type="compositionally biased region" description="Basic residues" evidence="2">
    <location>
        <begin position="4925"/>
        <end position="4937"/>
    </location>
</feature>
<feature type="compositionally biased region" description="Basic residues" evidence="2">
    <location>
        <begin position="2391"/>
        <end position="2402"/>
    </location>
</feature>
<feature type="compositionally biased region" description="Basic residues" evidence="2">
    <location>
        <begin position="5015"/>
        <end position="5025"/>
    </location>
</feature>
<feature type="compositionally biased region" description="Basic and acidic residues" evidence="2">
    <location>
        <begin position="459"/>
        <end position="569"/>
    </location>
</feature>
<feature type="compositionally biased region" description="Polar residues" evidence="2">
    <location>
        <begin position="426"/>
        <end position="435"/>
    </location>
</feature>
<gene>
    <name evidence="3" type="ORF">RAG0_02118</name>
</gene>
<feature type="compositionally biased region" description="Polar residues" evidence="2">
    <location>
        <begin position="3882"/>
        <end position="3898"/>
    </location>
</feature>
<feature type="compositionally biased region" description="Polar residues" evidence="2">
    <location>
        <begin position="336"/>
        <end position="349"/>
    </location>
</feature>
<feature type="compositionally biased region" description="Basic and acidic residues" evidence="2">
    <location>
        <begin position="2002"/>
        <end position="2018"/>
    </location>
</feature>
<feature type="compositionally biased region" description="Polar residues" evidence="2">
    <location>
        <begin position="5238"/>
        <end position="5258"/>
    </location>
</feature>
<feature type="compositionally biased region" description="Basic residues" evidence="2">
    <location>
        <begin position="2299"/>
        <end position="2311"/>
    </location>
</feature>
<feature type="compositionally biased region" description="Basic and acidic residues" evidence="2">
    <location>
        <begin position="5587"/>
        <end position="5620"/>
    </location>
</feature>
<feature type="region of interest" description="Disordered" evidence="2">
    <location>
        <begin position="1986"/>
        <end position="2629"/>
    </location>
</feature>
<feature type="compositionally biased region" description="Basic residues" evidence="2">
    <location>
        <begin position="3747"/>
        <end position="3757"/>
    </location>
</feature>
<feature type="compositionally biased region" description="Polar residues" evidence="2">
    <location>
        <begin position="5867"/>
        <end position="5885"/>
    </location>
</feature>
<feature type="compositionally biased region" description="Basic residues" evidence="2">
    <location>
        <begin position="4586"/>
        <end position="4595"/>
    </location>
</feature>
<feature type="compositionally biased region" description="Basic residues" evidence="2">
    <location>
        <begin position="4653"/>
        <end position="4663"/>
    </location>
</feature>